<accession>E1X4C0</accession>
<dbReference type="InterPro" id="IPR049886">
    <property type="entry name" value="CFI_box_CTERM_dom"/>
</dbReference>
<dbReference type="PATRIC" id="fig|862908.3.peg.2181"/>
<name>E1X4C0_HALMS</name>
<evidence type="ECO:0000256" key="2">
    <source>
        <dbReference type="SAM" id="SignalP"/>
    </source>
</evidence>
<sequence length="411" mass="45368">MKKYLITLFAILFSVNTFASTVRLSDTTEPVVNVGNIYSVYNTLGGDGTSSSAPLKLYIPLSGSGTTQSDNHILKTALFKSNSTQTLNTTIDIVNTDSVNVLYPTLYVKDDSSTNYLFVGRSTIGCSTSSTCEDVISSFSIATICNSTEIDCAGALSAPVTVSSYLYLSQAGVDTSISDPTSGSDGLFVELNISGRVYESTVTTALTSIEKGDQRLKLNYTVSAIQNDYRDIAIFDVSSFNSKFGQAGINEILSIDDDVTPQSSGLFEAKNLSNGRTYNISFAVRDFYGFYTPLASPLSGTPLEIAEFLEKNQCYFISAGFMEQHYVLNYFRYIRDHYLLKVKLGQSFVDFYYETAPQYVPFIIERPWLQALIRGFAYCVYFIFNFGLVALMISVMVIFLTSKVFKNSITE</sequence>
<dbReference type="OrthoDB" id="5295787at2"/>
<organism evidence="3 4">
    <name type="scientific">Halobacteriovorax marinus (strain ATCC BAA-682 / DSM 15412 / SJ)</name>
    <name type="common">Bacteriovorax marinus</name>
    <dbReference type="NCBI Taxonomy" id="862908"/>
    <lineage>
        <taxon>Bacteria</taxon>
        <taxon>Pseudomonadati</taxon>
        <taxon>Bdellovibrionota</taxon>
        <taxon>Bacteriovoracia</taxon>
        <taxon>Bacteriovoracales</taxon>
        <taxon>Halobacteriovoraceae</taxon>
        <taxon>Halobacteriovorax</taxon>
    </lineage>
</organism>
<dbReference type="STRING" id="862908.BMS_2292"/>
<evidence type="ECO:0000313" key="4">
    <source>
        <dbReference type="Proteomes" id="UP000008963"/>
    </source>
</evidence>
<keyword evidence="4" id="KW-1185">Reference proteome</keyword>
<dbReference type="KEGG" id="bmx:BMS_2292"/>
<keyword evidence="1" id="KW-1133">Transmembrane helix</keyword>
<keyword evidence="1" id="KW-0812">Transmembrane</keyword>
<dbReference type="NCBIfam" id="NF041770">
    <property type="entry name" value="CFI_box_CTERM"/>
    <property type="match status" value="1"/>
</dbReference>
<feature type="signal peptide" evidence="2">
    <location>
        <begin position="1"/>
        <end position="19"/>
    </location>
</feature>
<feature type="transmembrane region" description="Helical" evidence="1">
    <location>
        <begin position="375"/>
        <end position="400"/>
    </location>
</feature>
<protein>
    <submittedName>
        <fullName evidence="3">Exported protein</fullName>
    </submittedName>
</protein>
<dbReference type="AlphaFoldDB" id="E1X4C0"/>
<dbReference type="EMBL" id="FQ312005">
    <property type="protein sequence ID" value="CBW27092.1"/>
    <property type="molecule type" value="Genomic_DNA"/>
</dbReference>
<evidence type="ECO:0000256" key="1">
    <source>
        <dbReference type="SAM" id="Phobius"/>
    </source>
</evidence>
<dbReference type="RefSeq" id="WP_014244869.1">
    <property type="nucleotide sequence ID" value="NC_016620.1"/>
</dbReference>
<gene>
    <name evidence="3" type="ordered locus">BMS_2292</name>
</gene>
<dbReference type="Proteomes" id="UP000008963">
    <property type="component" value="Chromosome"/>
</dbReference>
<dbReference type="HOGENOM" id="CLU_668629_0_0_7"/>
<evidence type="ECO:0000313" key="3">
    <source>
        <dbReference type="EMBL" id="CBW27092.1"/>
    </source>
</evidence>
<feature type="chain" id="PRO_5003154529" evidence="2">
    <location>
        <begin position="20"/>
        <end position="411"/>
    </location>
</feature>
<keyword evidence="1" id="KW-0472">Membrane</keyword>
<keyword evidence="2" id="KW-0732">Signal</keyword>
<reference evidence="4" key="1">
    <citation type="journal article" date="2013" name="ISME J.">
        <title>A small predatory core genome in the divergent marine Bacteriovorax marinus SJ and the terrestrial Bdellovibrio bacteriovorus.</title>
        <authorList>
            <person name="Crossman L.C."/>
            <person name="Chen H."/>
            <person name="Cerdeno-Tarraga A.M."/>
            <person name="Brooks K."/>
            <person name="Quail M.A."/>
            <person name="Pineiro S.A."/>
            <person name="Hobley L."/>
            <person name="Sockett R.E."/>
            <person name="Bentley S.D."/>
            <person name="Parkhill J."/>
            <person name="Williams H.N."/>
            <person name="Stine O.C."/>
        </authorList>
    </citation>
    <scope>NUCLEOTIDE SEQUENCE [LARGE SCALE GENOMIC DNA]</scope>
    <source>
        <strain evidence="4">ATCC BAA-682 / DSM 15412 / SJ</strain>
    </source>
</reference>
<proteinExistence type="predicted"/>